<dbReference type="Pfam" id="PF06580">
    <property type="entry name" value="His_kinase"/>
    <property type="match status" value="1"/>
</dbReference>
<keyword evidence="1" id="KW-1133">Transmembrane helix</keyword>
<feature type="transmembrane region" description="Helical" evidence="1">
    <location>
        <begin position="109"/>
        <end position="132"/>
    </location>
</feature>
<comment type="caution">
    <text evidence="3">The sequence shown here is derived from an EMBL/GenBank/DDBJ whole genome shotgun (WGS) entry which is preliminary data.</text>
</comment>
<keyword evidence="3" id="KW-0418">Kinase</keyword>
<dbReference type="PANTHER" id="PTHR34220">
    <property type="entry name" value="SENSOR HISTIDINE KINASE YPDA"/>
    <property type="match status" value="1"/>
</dbReference>
<keyword evidence="3" id="KW-0808">Transferase</keyword>
<reference evidence="3 4" key="1">
    <citation type="submission" date="2024-09" db="EMBL/GenBank/DDBJ databases">
        <authorList>
            <person name="Sun Q."/>
            <person name="Mori K."/>
        </authorList>
    </citation>
    <scope>NUCLEOTIDE SEQUENCE [LARGE SCALE GENOMIC DNA]</scope>
    <source>
        <strain evidence="3 4">CCM 7650</strain>
    </source>
</reference>
<protein>
    <submittedName>
        <fullName evidence="3">Sensor histidine kinase</fullName>
        <ecNumber evidence="3">2.7.13.3</ecNumber>
    </submittedName>
</protein>
<evidence type="ECO:0000313" key="4">
    <source>
        <dbReference type="Proteomes" id="UP001589797"/>
    </source>
</evidence>
<evidence type="ECO:0000259" key="2">
    <source>
        <dbReference type="Pfam" id="PF06580"/>
    </source>
</evidence>
<dbReference type="InterPro" id="IPR036890">
    <property type="entry name" value="HATPase_C_sf"/>
</dbReference>
<proteinExistence type="predicted"/>
<name>A0ABV6FXZ8_9BACT</name>
<feature type="transmembrane region" description="Helical" evidence="1">
    <location>
        <begin position="32"/>
        <end position="50"/>
    </location>
</feature>
<dbReference type="EMBL" id="JBHLWI010000057">
    <property type="protein sequence ID" value="MFC0264519.1"/>
    <property type="molecule type" value="Genomic_DNA"/>
</dbReference>
<dbReference type="Proteomes" id="UP001589797">
    <property type="component" value="Unassembled WGS sequence"/>
</dbReference>
<dbReference type="InterPro" id="IPR010559">
    <property type="entry name" value="Sig_transdc_His_kin_internal"/>
</dbReference>
<dbReference type="Gene3D" id="3.30.565.10">
    <property type="entry name" value="Histidine kinase-like ATPase, C-terminal domain"/>
    <property type="match status" value="1"/>
</dbReference>
<keyword evidence="4" id="KW-1185">Reference proteome</keyword>
<evidence type="ECO:0000256" key="1">
    <source>
        <dbReference type="SAM" id="Phobius"/>
    </source>
</evidence>
<dbReference type="EC" id="2.7.13.3" evidence="3"/>
<organism evidence="3 4">
    <name type="scientific">Fontibacter flavus</name>
    <dbReference type="NCBI Taxonomy" id="654838"/>
    <lineage>
        <taxon>Bacteria</taxon>
        <taxon>Pseudomonadati</taxon>
        <taxon>Bacteroidota</taxon>
        <taxon>Cytophagia</taxon>
        <taxon>Cytophagales</taxon>
        <taxon>Cyclobacteriaceae</taxon>
        <taxon>Fontibacter</taxon>
    </lineage>
</organism>
<gene>
    <name evidence="3" type="ORF">ACFFIP_17660</name>
</gene>
<keyword evidence="1" id="KW-0812">Transmembrane</keyword>
<dbReference type="InterPro" id="IPR050640">
    <property type="entry name" value="Bact_2-comp_sensor_kinase"/>
</dbReference>
<dbReference type="RefSeq" id="WP_382389076.1">
    <property type="nucleotide sequence ID" value="NZ_JBHLWI010000057.1"/>
</dbReference>
<evidence type="ECO:0000313" key="3">
    <source>
        <dbReference type="EMBL" id="MFC0264519.1"/>
    </source>
</evidence>
<dbReference type="SUPFAM" id="SSF55874">
    <property type="entry name" value="ATPase domain of HSP90 chaperone/DNA topoisomerase II/histidine kinase"/>
    <property type="match status" value="1"/>
</dbReference>
<accession>A0ABV6FXZ8</accession>
<keyword evidence="1" id="KW-0472">Membrane</keyword>
<sequence length="351" mass="40499">MNRNRLYWILQFLGWGSFALINLFFVSLDRGLTFIQVGAFLSLAIFYLLSTQALRKVIKKYDWFNLRFSRLLVNTLLALTVLSVLNMTAQIIINLIFGTLDPEVDFRPVVISVNIFVSFLFYALWVMLYFLFHFLDNYNQSLKYQAKINEIQLNHLKSQLNPHFIFNALNSVRALVDEDPKKAKLAITQLSNILRFSLMMDKKRTIDFENEINTVKDYLNLESIRFEERLTVKYEIEPTAYDYKVPPMMLQTIVENAIKHGISNRVKGGLIEIKCYEGLTDDLVIQVKNSGQLVKPSVLNKKKDGGGHGISNTIQRLKLIYGNRSSFKIFNSGNDFVITEIKIPKQSLTLG</sequence>
<dbReference type="PANTHER" id="PTHR34220:SF7">
    <property type="entry name" value="SENSOR HISTIDINE KINASE YPDA"/>
    <property type="match status" value="1"/>
</dbReference>
<feature type="transmembrane region" description="Helical" evidence="1">
    <location>
        <begin position="71"/>
        <end position="97"/>
    </location>
</feature>
<feature type="transmembrane region" description="Helical" evidence="1">
    <location>
        <begin position="7"/>
        <end position="26"/>
    </location>
</feature>
<feature type="domain" description="Signal transduction histidine kinase internal region" evidence="2">
    <location>
        <begin position="152"/>
        <end position="230"/>
    </location>
</feature>
<dbReference type="GO" id="GO:0004673">
    <property type="term" value="F:protein histidine kinase activity"/>
    <property type="evidence" value="ECO:0007669"/>
    <property type="project" value="UniProtKB-EC"/>
</dbReference>